<dbReference type="RefSeq" id="WP_118365707.1">
    <property type="nucleotide sequence ID" value="NZ_QRPK01000039.1"/>
</dbReference>
<gene>
    <name evidence="2" type="ORF">DWZ83_07420</name>
</gene>
<keyword evidence="3" id="KW-1185">Reference proteome</keyword>
<organism evidence="2 3">
    <name type="scientific">Amedibacillus dolichus</name>
    <dbReference type="NCBI Taxonomy" id="31971"/>
    <lineage>
        <taxon>Bacteria</taxon>
        <taxon>Bacillati</taxon>
        <taxon>Bacillota</taxon>
        <taxon>Erysipelotrichia</taxon>
        <taxon>Erysipelotrichales</taxon>
        <taxon>Erysipelotrichaceae</taxon>
        <taxon>Amedibacillus</taxon>
    </lineage>
</organism>
<feature type="region of interest" description="Disordered" evidence="1">
    <location>
        <begin position="37"/>
        <end position="89"/>
    </location>
</feature>
<evidence type="ECO:0000313" key="3">
    <source>
        <dbReference type="Proteomes" id="UP000284868"/>
    </source>
</evidence>
<proteinExistence type="predicted"/>
<accession>A0A415P9H6</accession>
<evidence type="ECO:0000256" key="1">
    <source>
        <dbReference type="SAM" id="MobiDB-lite"/>
    </source>
</evidence>
<feature type="compositionally biased region" description="Basic and acidic residues" evidence="1">
    <location>
        <begin position="56"/>
        <end position="71"/>
    </location>
</feature>
<reference evidence="2 3" key="1">
    <citation type="submission" date="2018-08" db="EMBL/GenBank/DDBJ databases">
        <title>A genome reference for cultivated species of the human gut microbiota.</title>
        <authorList>
            <person name="Zou Y."/>
            <person name="Xue W."/>
            <person name="Luo G."/>
        </authorList>
    </citation>
    <scope>NUCLEOTIDE SEQUENCE [LARGE SCALE GENOMIC DNA]</scope>
    <source>
        <strain evidence="2 3">AF35-6BH</strain>
    </source>
</reference>
<dbReference type="PROSITE" id="PS51257">
    <property type="entry name" value="PROKAR_LIPOPROTEIN"/>
    <property type="match status" value="1"/>
</dbReference>
<evidence type="ECO:0000313" key="2">
    <source>
        <dbReference type="EMBL" id="RHM09269.1"/>
    </source>
</evidence>
<dbReference type="AlphaFoldDB" id="A0A415P9H6"/>
<comment type="caution">
    <text evidence="2">The sequence shown here is derived from an EMBL/GenBank/DDBJ whole genome shotgun (WGS) entry which is preliminary data.</text>
</comment>
<protein>
    <recommendedName>
        <fullName evidence="4">Lipoprotein</fullName>
    </recommendedName>
</protein>
<feature type="compositionally biased region" description="Low complexity" evidence="1">
    <location>
        <begin position="43"/>
        <end position="52"/>
    </location>
</feature>
<name>A0A415P9H6_9FIRM</name>
<dbReference type="EMBL" id="QRPK01000039">
    <property type="protein sequence ID" value="RHM09269.1"/>
    <property type="molecule type" value="Genomic_DNA"/>
</dbReference>
<dbReference type="Proteomes" id="UP000284868">
    <property type="component" value="Unassembled WGS sequence"/>
</dbReference>
<sequence>MLMIAMKKQIVLWKKLFVVCFIAALVFGLAGCSKEEKLKPEKSSQQTSTSQQEATSKNDAKQDQAKKEKDNTASTPSNQKEIVKESERKGDYDATLSGLEASLDDDMLRLDLTCSGDENGKIYLTDGATTNVGPIDIQKGDFTVYFLLNADNTATYTLKVEAASGKKAEFTITQKMIHAAMDETAMDSNESDEGNQ</sequence>
<evidence type="ECO:0008006" key="4">
    <source>
        <dbReference type="Google" id="ProtNLM"/>
    </source>
</evidence>